<dbReference type="InterPro" id="IPR003439">
    <property type="entry name" value="ABC_transporter-like_ATP-bd"/>
</dbReference>
<dbReference type="InterPro" id="IPR027417">
    <property type="entry name" value="P-loop_NTPase"/>
</dbReference>
<dbReference type="InterPro" id="IPR017871">
    <property type="entry name" value="ABC_transporter-like_CS"/>
</dbReference>
<dbReference type="CDD" id="cd03221">
    <property type="entry name" value="ABCF_EF-3"/>
    <property type="match status" value="2"/>
</dbReference>
<evidence type="ECO:0000256" key="3">
    <source>
        <dbReference type="ARBA" id="ARBA00022840"/>
    </source>
</evidence>
<feature type="domain" description="ABC transporter" evidence="6">
    <location>
        <begin position="2"/>
        <end position="242"/>
    </location>
</feature>
<dbReference type="Proteomes" id="UP000278222">
    <property type="component" value="Unassembled WGS sequence"/>
</dbReference>
<dbReference type="FunFam" id="3.40.50.300:FF:000011">
    <property type="entry name" value="Putative ABC transporter ATP-binding component"/>
    <property type="match status" value="1"/>
</dbReference>
<evidence type="ECO:0000256" key="2">
    <source>
        <dbReference type="ARBA" id="ARBA00022741"/>
    </source>
</evidence>
<dbReference type="Pfam" id="PF00005">
    <property type="entry name" value="ABC_tran"/>
    <property type="match status" value="2"/>
</dbReference>
<dbReference type="SUPFAM" id="SSF52540">
    <property type="entry name" value="P-loop containing nucleoside triphosphate hydrolases"/>
    <property type="match status" value="2"/>
</dbReference>
<evidence type="ECO:0000313" key="7">
    <source>
        <dbReference type="EMBL" id="ROQ01333.1"/>
    </source>
</evidence>
<protein>
    <submittedName>
        <fullName evidence="7">ATP-binding cassette subfamily F protein 3</fullName>
    </submittedName>
</protein>
<keyword evidence="2" id="KW-0547">Nucleotide-binding</keyword>
<dbReference type="EMBL" id="RJKX01000011">
    <property type="protein sequence ID" value="ROQ01333.1"/>
    <property type="molecule type" value="Genomic_DNA"/>
</dbReference>
<keyword evidence="3 7" id="KW-0067">ATP-binding</keyword>
<dbReference type="Gene3D" id="3.40.50.300">
    <property type="entry name" value="P-loop containing nucleotide triphosphate hydrolases"/>
    <property type="match status" value="2"/>
</dbReference>
<dbReference type="GO" id="GO:0005524">
    <property type="term" value="F:ATP binding"/>
    <property type="evidence" value="ECO:0007669"/>
    <property type="project" value="UniProtKB-KW"/>
</dbReference>
<evidence type="ECO:0000256" key="1">
    <source>
        <dbReference type="ARBA" id="ARBA00022737"/>
    </source>
</evidence>
<dbReference type="AlphaFoldDB" id="A0A3N1MC88"/>
<dbReference type="InterPro" id="IPR037118">
    <property type="entry name" value="Val-tRNA_synth_C_sf"/>
</dbReference>
<dbReference type="InterPro" id="IPR032781">
    <property type="entry name" value="ABC_tran_Xtn"/>
</dbReference>
<dbReference type="PANTHER" id="PTHR19211:SF14">
    <property type="entry name" value="ATP-BINDING CASSETTE SUB-FAMILY F MEMBER 1"/>
    <property type="match status" value="1"/>
</dbReference>
<evidence type="ECO:0000259" key="6">
    <source>
        <dbReference type="PROSITE" id="PS50893"/>
    </source>
</evidence>
<dbReference type="InterPro" id="IPR003593">
    <property type="entry name" value="AAA+_ATPase"/>
</dbReference>
<sequence>MIEIRAMTYRIAGRVLFDGADATIPDGYRVGIVGPNGTGKSTLFDLLLNHIQPDGGSIGIRPGARVGFVAQEAPEGETTPLEAVLAADTERERLLAALETAAPEDLADIHLHLQAIGAQSAPSRAASILDGLGFDAEAQARPLASFSGGWRMRVALAAALFAEPDLLLLDEPTNHLDLEATMWLEGHLARYPHTLLVISHDRALLNTAVNQILHLAQRRLTLYGGNYDTFERLRAERRAHEAAFTRTIEAQRKHMQAFVDRFRFKASKARQAQSRLKAIAKLPPPAAVAEDPHVVFNFPTPVELAPPIISCDEVSVGYGGRAVLKRLDLRVDPDDRIGLLGANGNGKSTLAKLFAGALEPMSGRITRSAKLSVGFFAQHQLDALDAESTAAEQMARAMPHLREPAIRAYLGRFGLTQQKADVKAKDLSGGEKARLALAQVCRVAPSLLILDEPTNHLDIDARAALVAALNDYPGAVVMVSHDWSLLEATVDRLLLVADGMVKPFDGDLDDYRRLLLNRQKAAAQSEGPSESERKVLRREAAGKRQAAAPLRKKVQAAAVAVDRLEKERAAVEKRLADPATYAKDAASVPDLLKSKADLDRRVAAAEADWMEAEEALAAAMADA</sequence>
<organism evidence="7 8">
    <name type="scientific">Stella humosa</name>
    <dbReference type="NCBI Taxonomy" id="94"/>
    <lineage>
        <taxon>Bacteria</taxon>
        <taxon>Pseudomonadati</taxon>
        <taxon>Pseudomonadota</taxon>
        <taxon>Alphaproteobacteria</taxon>
        <taxon>Rhodospirillales</taxon>
        <taxon>Stellaceae</taxon>
        <taxon>Stella</taxon>
    </lineage>
</organism>
<dbReference type="PROSITE" id="PS50893">
    <property type="entry name" value="ABC_TRANSPORTER_2"/>
    <property type="match status" value="2"/>
</dbReference>
<evidence type="ECO:0000256" key="5">
    <source>
        <dbReference type="SAM" id="MobiDB-lite"/>
    </source>
</evidence>
<gene>
    <name evidence="7" type="ORF">EDC65_0511</name>
</gene>
<keyword evidence="4" id="KW-0175">Coiled coil</keyword>
<dbReference type="GO" id="GO:0016887">
    <property type="term" value="F:ATP hydrolysis activity"/>
    <property type="evidence" value="ECO:0007669"/>
    <property type="project" value="InterPro"/>
</dbReference>
<feature type="region of interest" description="Disordered" evidence="5">
    <location>
        <begin position="520"/>
        <end position="548"/>
    </location>
</feature>
<keyword evidence="8" id="KW-1185">Reference proteome</keyword>
<feature type="coiled-coil region" evidence="4">
    <location>
        <begin position="554"/>
        <end position="615"/>
    </location>
</feature>
<keyword evidence="1" id="KW-0677">Repeat</keyword>
<name>A0A3N1MC88_9PROT</name>
<proteinExistence type="predicted"/>
<evidence type="ECO:0000256" key="4">
    <source>
        <dbReference type="SAM" id="Coils"/>
    </source>
</evidence>
<reference evidence="7 8" key="1">
    <citation type="submission" date="2018-11" db="EMBL/GenBank/DDBJ databases">
        <title>Genomic Encyclopedia of Type Strains, Phase IV (KMG-IV): sequencing the most valuable type-strain genomes for metagenomic binning, comparative biology and taxonomic classification.</title>
        <authorList>
            <person name="Goeker M."/>
        </authorList>
    </citation>
    <scope>NUCLEOTIDE SEQUENCE [LARGE SCALE GENOMIC DNA]</scope>
    <source>
        <strain evidence="7 8">DSM 5900</strain>
    </source>
</reference>
<dbReference type="PROSITE" id="PS00211">
    <property type="entry name" value="ABC_TRANSPORTER_1"/>
    <property type="match status" value="1"/>
</dbReference>
<dbReference type="Gene3D" id="1.10.287.380">
    <property type="entry name" value="Valyl-tRNA synthetase, C-terminal domain"/>
    <property type="match status" value="1"/>
</dbReference>
<dbReference type="SMART" id="SM00382">
    <property type="entry name" value="AAA"/>
    <property type="match status" value="2"/>
</dbReference>
<dbReference type="OrthoDB" id="9762369at2"/>
<comment type="caution">
    <text evidence="7">The sequence shown here is derived from an EMBL/GenBank/DDBJ whole genome shotgun (WGS) entry which is preliminary data.</text>
</comment>
<feature type="domain" description="ABC transporter" evidence="6">
    <location>
        <begin position="309"/>
        <end position="523"/>
    </location>
</feature>
<dbReference type="Pfam" id="PF12848">
    <property type="entry name" value="ABC_tran_Xtn"/>
    <property type="match status" value="1"/>
</dbReference>
<dbReference type="PANTHER" id="PTHR19211">
    <property type="entry name" value="ATP-BINDING TRANSPORT PROTEIN-RELATED"/>
    <property type="match status" value="1"/>
</dbReference>
<dbReference type="RefSeq" id="WP_123688786.1">
    <property type="nucleotide sequence ID" value="NZ_AP019700.1"/>
</dbReference>
<dbReference type="InterPro" id="IPR050611">
    <property type="entry name" value="ABCF"/>
</dbReference>
<accession>A0A3N1MC88</accession>
<feature type="compositionally biased region" description="Basic and acidic residues" evidence="5">
    <location>
        <begin position="530"/>
        <end position="542"/>
    </location>
</feature>
<evidence type="ECO:0000313" key="8">
    <source>
        <dbReference type="Proteomes" id="UP000278222"/>
    </source>
</evidence>